<organism evidence="2 3">
    <name type="scientific">Liquorilactobacillus mali</name>
    <dbReference type="NCBI Taxonomy" id="1618"/>
    <lineage>
        <taxon>Bacteria</taxon>
        <taxon>Bacillati</taxon>
        <taxon>Bacillota</taxon>
        <taxon>Bacilli</taxon>
        <taxon>Lactobacillales</taxon>
        <taxon>Lactobacillaceae</taxon>
        <taxon>Liquorilactobacillus</taxon>
    </lineage>
</organism>
<sequence length="241" mass="27994">MILHQIDKFDSRDCDKMNSDERENHGFVYALENKAFPGYIKIGQTKNLEHRLAQFNDTGIPEGKPTLLLFAVYLENYKKAERILHKALADKRESSSKEFFKATYNQVKNIFELLTFNDTNALWIRPEEYNAKITGKTFKVVQRRIGTRPNRNFKYLSIPTGARLTFKENPKLVVTVIDEKNHVLCCCGKAHTLSRAAICCYDFYHALPNEEKGKDRNGFDWFKYNGILVSDIKPMVNQELE</sequence>
<evidence type="ECO:0000259" key="1">
    <source>
        <dbReference type="PROSITE" id="PS50164"/>
    </source>
</evidence>
<dbReference type="Proteomes" id="UP000051727">
    <property type="component" value="Unassembled WGS sequence"/>
</dbReference>
<dbReference type="SMART" id="SM00974">
    <property type="entry name" value="T5orf172"/>
    <property type="match status" value="1"/>
</dbReference>
<dbReference type="STRING" id="1618.IV36_GL000757"/>
<feature type="domain" description="GIY-YIG" evidence="1">
    <location>
        <begin position="24"/>
        <end position="106"/>
    </location>
</feature>
<dbReference type="InterPro" id="IPR018306">
    <property type="entry name" value="Phage_T5_Orf172_DNA-bd"/>
</dbReference>
<dbReference type="PROSITE" id="PS50164">
    <property type="entry name" value="GIY_YIG"/>
    <property type="match status" value="1"/>
</dbReference>
<protein>
    <recommendedName>
        <fullName evidence="1">GIY-YIG domain-containing protein</fullName>
    </recommendedName>
</protein>
<dbReference type="EMBL" id="JQAR01000002">
    <property type="protein sequence ID" value="KRN33025.1"/>
    <property type="molecule type" value="Genomic_DNA"/>
</dbReference>
<dbReference type="Pfam" id="PF10544">
    <property type="entry name" value="T5orf172"/>
    <property type="match status" value="1"/>
</dbReference>
<gene>
    <name evidence="2" type="ORF">IV36_GL000757</name>
</gene>
<accession>A0A0R2FXC6</accession>
<dbReference type="InterPro" id="IPR000305">
    <property type="entry name" value="GIY-YIG_endonuc"/>
</dbReference>
<reference evidence="2 3" key="1">
    <citation type="journal article" date="2015" name="Genome Announc.">
        <title>Expanding the biotechnology potential of lactobacilli through comparative genomics of 213 strains and associated genera.</title>
        <authorList>
            <person name="Sun Z."/>
            <person name="Harris H.M."/>
            <person name="McCann A."/>
            <person name="Guo C."/>
            <person name="Argimon S."/>
            <person name="Zhang W."/>
            <person name="Yang X."/>
            <person name="Jeffery I.B."/>
            <person name="Cooney J.C."/>
            <person name="Kagawa T.F."/>
            <person name="Liu W."/>
            <person name="Song Y."/>
            <person name="Salvetti E."/>
            <person name="Wrobel A."/>
            <person name="Rasinkangas P."/>
            <person name="Parkhill J."/>
            <person name="Rea M.C."/>
            <person name="O'Sullivan O."/>
            <person name="Ritari J."/>
            <person name="Douillard F.P."/>
            <person name="Paul Ross R."/>
            <person name="Yang R."/>
            <person name="Briner A.E."/>
            <person name="Felis G.E."/>
            <person name="de Vos W.M."/>
            <person name="Barrangou R."/>
            <person name="Klaenhammer T.R."/>
            <person name="Caufield P.W."/>
            <person name="Cui Y."/>
            <person name="Zhang H."/>
            <person name="O'Toole P.W."/>
        </authorList>
    </citation>
    <scope>NUCLEOTIDE SEQUENCE [LARGE SCALE GENOMIC DNA]</scope>
    <source>
        <strain evidence="2 3">ATCC 27304</strain>
    </source>
</reference>
<name>A0A0R2FXC6_9LACO</name>
<comment type="caution">
    <text evidence="2">The sequence shown here is derived from an EMBL/GenBank/DDBJ whole genome shotgun (WGS) entry which is preliminary data.</text>
</comment>
<proteinExistence type="predicted"/>
<dbReference type="AlphaFoldDB" id="A0A0R2FXC6"/>
<dbReference type="PATRIC" id="fig|1618.3.peg.766"/>
<evidence type="ECO:0000313" key="2">
    <source>
        <dbReference type="EMBL" id="KRN33025.1"/>
    </source>
</evidence>
<evidence type="ECO:0000313" key="3">
    <source>
        <dbReference type="Proteomes" id="UP000051727"/>
    </source>
</evidence>